<dbReference type="AlphaFoldDB" id="A0A842HEQ5"/>
<dbReference type="EMBL" id="JACHVB010000035">
    <property type="protein sequence ID" value="MBC2595075.1"/>
    <property type="molecule type" value="Genomic_DNA"/>
</dbReference>
<comment type="caution">
    <text evidence="2">The sequence shown here is derived from an EMBL/GenBank/DDBJ whole genome shotgun (WGS) entry which is preliminary data.</text>
</comment>
<evidence type="ECO:0000256" key="1">
    <source>
        <dbReference type="SAM" id="MobiDB-lite"/>
    </source>
</evidence>
<gene>
    <name evidence="2" type="ORF">H5P28_12480</name>
</gene>
<evidence type="ECO:0000313" key="2">
    <source>
        <dbReference type="EMBL" id="MBC2595075.1"/>
    </source>
</evidence>
<accession>A0A842HEQ5</accession>
<feature type="region of interest" description="Disordered" evidence="1">
    <location>
        <begin position="144"/>
        <end position="163"/>
    </location>
</feature>
<protein>
    <submittedName>
        <fullName evidence="2">Uncharacterized protein</fullName>
    </submittedName>
</protein>
<reference evidence="2 3" key="1">
    <citation type="submission" date="2020-07" db="EMBL/GenBank/DDBJ databases">
        <authorList>
            <person name="Feng X."/>
        </authorList>
    </citation>
    <scope>NUCLEOTIDE SEQUENCE [LARGE SCALE GENOMIC DNA]</scope>
    <source>
        <strain evidence="2 3">JCM31066</strain>
    </source>
</reference>
<feature type="region of interest" description="Disordered" evidence="1">
    <location>
        <begin position="225"/>
        <end position="247"/>
    </location>
</feature>
<name>A0A842HEQ5_9BACT</name>
<organism evidence="2 3">
    <name type="scientific">Ruficoccus amylovorans</name>
    <dbReference type="NCBI Taxonomy" id="1804625"/>
    <lineage>
        <taxon>Bacteria</taxon>
        <taxon>Pseudomonadati</taxon>
        <taxon>Verrucomicrobiota</taxon>
        <taxon>Opitutia</taxon>
        <taxon>Puniceicoccales</taxon>
        <taxon>Cerasicoccaceae</taxon>
        <taxon>Ruficoccus</taxon>
    </lineage>
</organism>
<dbReference type="Gene3D" id="2.30.30.700">
    <property type="entry name" value="SLA1 homology domain 1"/>
    <property type="match status" value="1"/>
</dbReference>
<dbReference type="Proteomes" id="UP000546464">
    <property type="component" value="Unassembled WGS sequence"/>
</dbReference>
<proteinExistence type="predicted"/>
<keyword evidence="3" id="KW-1185">Reference proteome</keyword>
<sequence>MPLLRTSLILFFLGFLSLARAQEFRTFNLTDGRTIDARIIEITDGKIVLQRADKLTFKLPVEAFSKNDLAVIREWQLADMQEKGTLIKLAGNSATADLQRQPEDGLVLFTWWHVYKVTVTNQSPYELADLEIAYTFTRTPAKLAQAKPKAETETPQPLPQSERKKFTLPAGEHFTLSNSSQLRRTELEPGWTWPDGGNAPLSDTLSPLTATVTFKGEIIATLTIEPTAPDFSKAKDKTSTAPTEAEQ</sequence>
<dbReference type="RefSeq" id="WP_185676038.1">
    <property type="nucleotide sequence ID" value="NZ_JACHVB010000035.1"/>
</dbReference>
<evidence type="ECO:0000313" key="3">
    <source>
        <dbReference type="Proteomes" id="UP000546464"/>
    </source>
</evidence>